<dbReference type="InterPro" id="IPR051916">
    <property type="entry name" value="GPI-anchor_lipid_remodeler"/>
</dbReference>
<protein>
    <submittedName>
        <fullName evidence="3">Endonuclease/Exonuclease/phosphatase family protein</fullName>
    </submittedName>
</protein>
<keyword evidence="3" id="KW-0540">Nuclease</keyword>
<dbReference type="GO" id="GO:0006506">
    <property type="term" value="P:GPI anchor biosynthetic process"/>
    <property type="evidence" value="ECO:0007669"/>
    <property type="project" value="TreeGrafter"/>
</dbReference>
<evidence type="ECO:0000256" key="1">
    <source>
        <dbReference type="SAM" id="SignalP"/>
    </source>
</evidence>
<comment type="caution">
    <text evidence="3">The sequence shown here is derived from an EMBL/GenBank/DDBJ whole genome shotgun (WGS) entry which is preliminary data.</text>
</comment>
<reference evidence="3 4" key="1">
    <citation type="submission" date="2019-02" db="EMBL/GenBank/DDBJ databases">
        <title>Deep-cultivation of Planctomycetes and their phenomic and genomic characterization uncovers novel biology.</title>
        <authorList>
            <person name="Wiegand S."/>
            <person name="Jogler M."/>
            <person name="Boedeker C."/>
            <person name="Pinto D."/>
            <person name="Vollmers J."/>
            <person name="Rivas-Marin E."/>
            <person name="Kohn T."/>
            <person name="Peeters S.H."/>
            <person name="Heuer A."/>
            <person name="Rast P."/>
            <person name="Oberbeckmann S."/>
            <person name="Bunk B."/>
            <person name="Jeske O."/>
            <person name="Meyerdierks A."/>
            <person name="Storesund J.E."/>
            <person name="Kallscheuer N."/>
            <person name="Luecker S."/>
            <person name="Lage O.M."/>
            <person name="Pohl T."/>
            <person name="Merkel B.J."/>
            <person name="Hornburger P."/>
            <person name="Mueller R.-W."/>
            <person name="Bruemmer F."/>
            <person name="Labrenz M."/>
            <person name="Spormann A.M."/>
            <person name="Op Den Camp H."/>
            <person name="Overmann J."/>
            <person name="Amann R."/>
            <person name="Jetten M.S.M."/>
            <person name="Mascher T."/>
            <person name="Medema M.H."/>
            <person name="Devos D.P."/>
            <person name="Kaster A.-K."/>
            <person name="Ovreas L."/>
            <person name="Rohde M."/>
            <person name="Galperin M.Y."/>
            <person name="Jogler C."/>
        </authorList>
    </citation>
    <scope>NUCLEOTIDE SEQUENCE [LARGE SCALE GENOMIC DNA]</scope>
    <source>
        <strain evidence="3 4">Poly59</strain>
    </source>
</reference>
<feature type="domain" description="Endonuclease/exonuclease/phosphatase" evidence="2">
    <location>
        <begin position="43"/>
        <end position="263"/>
    </location>
</feature>
<dbReference type="PANTHER" id="PTHR14859">
    <property type="entry name" value="CALCOFLUOR WHITE HYPERSENSITIVE PROTEIN PRECURSOR"/>
    <property type="match status" value="1"/>
</dbReference>
<dbReference type="Proteomes" id="UP000317977">
    <property type="component" value="Unassembled WGS sequence"/>
</dbReference>
<feature type="chain" id="PRO_5022926850" evidence="1">
    <location>
        <begin position="35"/>
        <end position="278"/>
    </location>
</feature>
<evidence type="ECO:0000259" key="2">
    <source>
        <dbReference type="Pfam" id="PF03372"/>
    </source>
</evidence>
<organism evidence="3 4">
    <name type="scientific">Rubripirellula reticaptiva</name>
    <dbReference type="NCBI Taxonomy" id="2528013"/>
    <lineage>
        <taxon>Bacteria</taxon>
        <taxon>Pseudomonadati</taxon>
        <taxon>Planctomycetota</taxon>
        <taxon>Planctomycetia</taxon>
        <taxon>Pirellulales</taxon>
        <taxon>Pirellulaceae</taxon>
        <taxon>Rubripirellula</taxon>
    </lineage>
</organism>
<accession>A0A5C6EEU8</accession>
<keyword evidence="1" id="KW-0732">Signal</keyword>
<evidence type="ECO:0000313" key="3">
    <source>
        <dbReference type="EMBL" id="TWU47025.1"/>
    </source>
</evidence>
<dbReference type="Gene3D" id="3.60.10.10">
    <property type="entry name" value="Endonuclease/exonuclease/phosphatase"/>
    <property type="match status" value="1"/>
</dbReference>
<sequence precursor="true">MMKCSFVSAKYLRVGLTRLVTLCVLGLTMSPGLADDPIEVRVLSYNIHHGEGVDRKIDLARIARVVASVNADIVALQEVDQNVKRSGGVDQPAELAKLTAMSVVFGGNISLQDGHYGNAILSRWPIAEHVNRLLPNLNSGEQRGVIQAYVQTPITKTPLMILATHFDHRSDGSERFASAQAINELVMKHPQSPAILAGDLNDGPDSKTLLELKRHWTASSEKPMPTIPVAKPTKQIDFVLFHPKERWSVHETTVLDEAVASDHRAILTVLRFQEEQKQ</sequence>
<dbReference type="SUPFAM" id="SSF56219">
    <property type="entry name" value="DNase I-like"/>
    <property type="match status" value="1"/>
</dbReference>
<keyword evidence="3" id="KW-0255">Endonuclease</keyword>
<dbReference type="GO" id="GO:0004527">
    <property type="term" value="F:exonuclease activity"/>
    <property type="evidence" value="ECO:0007669"/>
    <property type="project" value="UniProtKB-KW"/>
</dbReference>
<gene>
    <name evidence="3" type="ORF">Poly59_59990</name>
</gene>
<dbReference type="EMBL" id="SJPX01000006">
    <property type="protein sequence ID" value="TWU47025.1"/>
    <property type="molecule type" value="Genomic_DNA"/>
</dbReference>
<keyword evidence="3" id="KW-0269">Exonuclease</keyword>
<dbReference type="Pfam" id="PF03372">
    <property type="entry name" value="Exo_endo_phos"/>
    <property type="match status" value="1"/>
</dbReference>
<feature type="signal peptide" evidence="1">
    <location>
        <begin position="1"/>
        <end position="34"/>
    </location>
</feature>
<dbReference type="GO" id="GO:0004519">
    <property type="term" value="F:endonuclease activity"/>
    <property type="evidence" value="ECO:0007669"/>
    <property type="project" value="UniProtKB-KW"/>
</dbReference>
<dbReference type="GO" id="GO:0016020">
    <property type="term" value="C:membrane"/>
    <property type="evidence" value="ECO:0007669"/>
    <property type="project" value="GOC"/>
</dbReference>
<dbReference type="InterPro" id="IPR005135">
    <property type="entry name" value="Endo/exonuclease/phosphatase"/>
</dbReference>
<dbReference type="AlphaFoldDB" id="A0A5C6EEU8"/>
<dbReference type="PANTHER" id="PTHR14859:SF15">
    <property type="entry name" value="ENDONUCLEASE_EXONUCLEASE_PHOSPHATASE DOMAIN-CONTAINING PROTEIN"/>
    <property type="match status" value="1"/>
</dbReference>
<dbReference type="RefSeq" id="WP_246152002.1">
    <property type="nucleotide sequence ID" value="NZ_SJPX01000006.1"/>
</dbReference>
<keyword evidence="3" id="KW-0378">Hydrolase</keyword>
<evidence type="ECO:0000313" key="4">
    <source>
        <dbReference type="Proteomes" id="UP000317977"/>
    </source>
</evidence>
<proteinExistence type="predicted"/>
<keyword evidence="4" id="KW-1185">Reference proteome</keyword>
<dbReference type="InterPro" id="IPR036691">
    <property type="entry name" value="Endo/exonu/phosph_ase_sf"/>
</dbReference>
<name>A0A5C6EEU8_9BACT</name>